<keyword evidence="2" id="KW-1133">Transmembrane helix</keyword>
<dbReference type="Gene3D" id="3.30.450.20">
    <property type="entry name" value="PAS domain"/>
    <property type="match status" value="1"/>
</dbReference>
<organism evidence="7 8">
    <name type="scientific">Citreimonas salinaria</name>
    <dbReference type="NCBI Taxonomy" id="321339"/>
    <lineage>
        <taxon>Bacteria</taxon>
        <taxon>Pseudomonadati</taxon>
        <taxon>Pseudomonadota</taxon>
        <taxon>Alphaproteobacteria</taxon>
        <taxon>Rhodobacterales</taxon>
        <taxon>Roseobacteraceae</taxon>
        <taxon>Citreimonas</taxon>
    </lineage>
</organism>
<evidence type="ECO:0000259" key="4">
    <source>
        <dbReference type="PROSITE" id="PS50113"/>
    </source>
</evidence>
<dbReference type="NCBIfam" id="TIGR00229">
    <property type="entry name" value="sensory_box"/>
    <property type="match status" value="1"/>
</dbReference>
<feature type="domain" description="GGDEF" evidence="6">
    <location>
        <begin position="498"/>
        <end position="631"/>
    </location>
</feature>
<dbReference type="Pfam" id="PF00563">
    <property type="entry name" value="EAL"/>
    <property type="match status" value="1"/>
</dbReference>
<dbReference type="PROSITE" id="PS50112">
    <property type="entry name" value="PAS"/>
    <property type="match status" value="1"/>
</dbReference>
<dbReference type="PROSITE" id="PS50113">
    <property type="entry name" value="PAC"/>
    <property type="match status" value="1"/>
</dbReference>
<evidence type="ECO:0000256" key="1">
    <source>
        <dbReference type="SAM" id="MobiDB-lite"/>
    </source>
</evidence>
<keyword evidence="2" id="KW-0472">Membrane</keyword>
<evidence type="ECO:0000256" key="2">
    <source>
        <dbReference type="SAM" id="Phobius"/>
    </source>
</evidence>
<dbReference type="SMART" id="SM00086">
    <property type="entry name" value="PAC"/>
    <property type="match status" value="1"/>
</dbReference>
<name>A0A1H3L4K7_9RHOB</name>
<protein>
    <submittedName>
        <fullName evidence="7">PAS domain S-box-containing protein/diguanylate cyclase (GGDEF) domain-containing protein</fullName>
    </submittedName>
</protein>
<dbReference type="SMART" id="SM00091">
    <property type="entry name" value="PAS"/>
    <property type="match status" value="1"/>
</dbReference>
<dbReference type="Gene3D" id="3.30.70.270">
    <property type="match status" value="1"/>
</dbReference>
<feature type="transmembrane region" description="Helical" evidence="2">
    <location>
        <begin position="293"/>
        <end position="316"/>
    </location>
</feature>
<dbReference type="CDD" id="cd01949">
    <property type="entry name" value="GGDEF"/>
    <property type="match status" value="1"/>
</dbReference>
<dbReference type="PROSITE" id="PS50883">
    <property type="entry name" value="EAL"/>
    <property type="match status" value="1"/>
</dbReference>
<dbReference type="SUPFAM" id="SSF55073">
    <property type="entry name" value="Nucleotide cyclase"/>
    <property type="match status" value="1"/>
</dbReference>
<accession>A0A1H3L4K7</accession>
<dbReference type="Gene3D" id="3.20.20.450">
    <property type="entry name" value="EAL domain"/>
    <property type="match status" value="1"/>
</dbReference>
<dbReference type="SUPFAM" id="SSF55785">
    <property type="entry name" value="PYP-like sensor domain (PAS domain)"/>
    <property type="match status" value="1"/>
</dbReference>
<evidence type="ECO:0000313" key="8">
    <source>
        <dbReference type="Proteomes" id="UP000199286"/>
    </source>
</evidence>
<dbReference type="STRING" id="321339.SAMN05444340_11177"/>
<dbReference type="Pfam" id="PF00990">
    <property type="entry name" value="GGDEF"/>
    <property type="match status" value="1"/>
</dbReference>
<dbReference type="Pfam" id="PF13426">
    <property type="entry name" value="PAS_9"/>
    <property type="match status" value="1"/>
</dbReference>
<feature type="region of interest" description="Disordered" evidence="1">
    <location>
        <begin position="892"/>
        <end position="912"/>
    </location>
</feature>
<keyword evidence="2" id="KW-0812">Transmembrane</keyword>
<dbReference type="InterPro" id="IPR043128">
    <property type="entry name" value="Rev_trsase/Diguanyl_cyclase"/>
</dbReference>
<feature type="domain" description="PAS" evidence="3">
    <location>
        <begin position="336"/>
        <end position="407"/>
    </location>
</feature>
<dbReference type="SMART" id="SM00267">
    <property type="entry name" value="GGDEF"/>
    <property type="match status" value="1"/>
</dbReference>
<dbReference type="FunFam" id="3.30.70.270:FF:000001">
    <property type="entry name" value="Diguanylate cyclase domain protein"/>
    <property type="match status" value="1"/>
</dbReference>
<keyword evidence="8" id="KW-1185">Reference proteome</keyword>
<dbReference type="SUPFAM" id="SSF141868">
    <property type="entry name" value="EAL domain-like"/>
    <property type="match status" value="1"/>
</dbReference>
<dbReference type="InterPro" id="IPR001633">
    <property type="entry name" value="EAL_dom"/>
</dbReference>
<dbReference type="InterPro" id="IPR000160">
    <property type="entry name" value="GGDEF_dom"/>
</dbReference>
<dbReference type="AlphaFoldDB" id="A0A1H3L4K7"/>
<feature type="domain" description="PAC" evidence="4">
    <location>
        <begin position="408"/>
        <end position="462"/>
    </location>
</feature>
<dbReference type="NCBIfam" id="TIGR00254">
    <property type="entry name" value="GGDEF"/>
    <property type="match status" value="1"/>
</dbReference>
<feature type="domain" description="EAL" evidence="5">
    <location>
        <begin position="640"/>
        <end position="891"/>
    </location>
</feature>
<dbReference type="GO" id="GO:0003824">
    <property type="term" value="F:catalytic activity"/>
    <property type="evidence" value="ECO:0007669"/>
    <property type="project" value="UniProtKB-ARBA"/>
</dbReference>
<dbReference type="InterPro" id="IPR000014">
    <property type="entry name" value="PAS"/>
</dbReference>
<evidence type="ECO:0000259" key="5">
    <source>
        <dbReference type="PROSITE" id="PS50883"/>
    </source>
</evidence>
<dbReference type="InterPro" id="IPR052155">
    <property type="entry name" value="Biofilm_reg_signaling"/>
</dbReference>
<proteinExistence type="predicted"/>
<dbReference type="CDD" id="cd00130">
    <property type="entry name" value="PAS"/>
    <property type="match status" value="1"/>
</dbReference>
<dbReference type="InterPro" id="IPR000700">
    <property type="entry name" value="PAS-assoc_C"/>
</dbReference>
<dbReference type="PANTHER" id="PTHR44757:SF2">
    <property type="entry name" value="BIOFILM ARCHITECTURE MAINTENANCE PROTEIN MBAA"/>
    <property type="match status" value="1"/>
</dbReference>
<dbReference type="PANTHER" id="PTHR44757">
    <property type="entry name" value="DIGUANYLATE CYCLASE DGCP"/>
    <property type="match status" value="1"/>
</dbReference>
<dbReference type="CDD" id="cd01948">
    <property type="entry name" value="EAL"/>
    <property type="match status" value="1"/>
</dbReference>
<reference evidence="7 8" key="1">
    <citation type="submission" date="2016-10" db="EMBL/GenBank/DDBJ databases">
        <authorList>
            <person name="de Groot N.N."/>
        </authorList>
    </citation>
    <scope>NUCLEOTIDE SEQUENCE [LARGE SCALE GENOMIC DNA]</scope>
    <source>
        <strain evidence="7 8">DSM 26880</strain>
    </source>
</reference>
<evidence type="ECO:0000259" key="6">
    <source>
        <dbReference type="PROSITE" id="PS50887"/>
    </source>
</evidence>
<dbReference type="InterPro" id="IPR035919">
    <property type="entry name" value="EAL_sf"/>
</dbReference>
<dbReference type="PROSITE" id="PS50887">
    <property type="entry name" value="GGDEF"/>
    <property type="match status" value="1"/>
</dbReference>
<dbReference type="EMBL" id="FNPF01000011">
    <property type="protein sequence ID" value="SDY59129.1"/>
    <property type="molecule type" value="Genomic_DNA"/>
</dbReference>
<evidence type="ECO:0000259" key="3">
    <source>
        <dbReference type="PROSITE" id="PS50112"/>
    </source>
</evidence>
<dbReference type="Proteomes" id="UP000199286">
    <property type="component" value="Unassembled WGS sequence"/>
</dbReference>
<evidence type="ECO:0000313" key="7">
    <source>
        <dbReference type="EMBL" id="SDY59129.1"/>
    </source>
</evidence>
<gene>
    <name evidence="7" type="ORF">SAMN05444340_11177</name>
</gene>
<dbReference type="SMART" id="SM00052">
    <property type="entry name" value="EAL"/>
    <property type="match status" value="1"/>
</dbReference>
<feature type="transmembrane region" description="Helical" evidence="2">
    <location>
        <begin position="44"/>
        <end position="67"/>
    </location>
</feature>
<feature type="region of interest" description="Disordered" evidence="1">
    <location>
        <begin position="1"/>
        <end position="25"/>
    </location>
</feature>
<dbReference type="InterPro" id="IPR001610">
    <property type="entry name" value="PAC"/>
</dbReference>
<dbReference type="InterPro" id="IPR035965">
    <property type="entry name" value="PAS-like_dom_sf"/>
</dbReference>
<dbReference type="InterPro" id="IPR029787">
    <property type="entry name" value="Nucleotide_cyclase"/>
</dbReference>
<sequence length="912" mass="100054">MTAGMSADGRRRFASRGRRGDPASGRIAAARSRLADGKILGKRFTWVVAAGYVAAILVVGFGVRFSAQPFLDQMQREAMTERAAARARDIDDRIAEVVDTIRHLKSDDAISRFVMGFDRAAFKVEDVLAELDGQKHVRHAILDYKGTPILRSPGFMLRESKAAFAANEFYSAARLLSTANPLAEAVRLRMSDVDGLAHILVVLPVTSRGLAEGALIVERVIELPSVAAVGLTRPFSDSDWVVMSTFQLSMIGQWRGLEAQPVHAPIGDTGYALVRLANHEEIATLGWDLVQSVLFVVVWGMALPFLGMVIFGRGVILKPYEALAASRQKLARSQKEVAELAQIATMTHEAILVTDRDRRIIWINPPFTVLSGYDEDEALGQHPGRLLQGPETDPATIARLRAAIEAGRPIREDLVNYRRDGRPYWVSLSISPLSGEDGVVDRYVAISSDITHKKLAERRLEDARRETEHHALHDALTGLPNRRSVDAMLEAEIGSDPGARTLVRVDLDHFKAVNDTHGHAAGDHVLKHVSDVLQAEIDETDFAGRIGGDEFVIALGPGRNADDGVALAERLQAAIRKDVVFEGKTCRVGASFGVASSEGGLITNRQLLVAADAALYEAKEHGRSQTILYTPEIHAGVQDKRRLSVEIERGIENEEFVPLFQPQVDAVTERVVGAEVLMRWQHPERGVLTPDQFLPMATRLALLPEIDRIIYRQGLRAAAEMERVGHGLPKISFNVGSAQIEDPGLISVSDLYELESTTVAFEILESVLVEEQSSNFRFQVDRLRDRGYRIEVDDFGSGHASVVGLMQLNPDAMKIDQRLIIPIISSARTRDLVRHIVGIGRSFGISVTAEGVETAEHAVILRELGCNTLQGFHYARPLNVVELLDMVEERGTIRPGATGDDPVADNRAGRPG</sequence>